<feature type="transmembrane region" description="Helical" evidence="1">
    <location>
        <begin position="158"/>
        <end position="191"/>
    </location>
</feature>
<feature type="transmembrane region" description="Helical" evidence="1">
    <location>
        <begin position="384"/>
        <end position="404"/>
    </location>
</feature>
<gene>
    <name evidence="2" type="ORF">ERS852574_01465</name>
</gene>
<evidence type="ECO:0000313" key="3">
    <source>
        <dbReference type="Proteomes" id="UP000095727"/>
    </source>
</evidence>
<keyword evidence="1" id="KW-0812">Transmembrane</keyword>
<feature type="transmembrane region" description="Helical" evidence="1">
    <location>
        <begin position="60"/>
        <end position="78"/>
    </location>
</feature>
<dbReference type="Proteomes" id="UP000095727">
    <property type="component" value="Unassembled WGS sequence"/>
</dbReference>
<dbReference type="RefSeq" id="WP_055156402.1">
    <property type="nucleotide sequence ID" value="NZ_CYXR01000008.1"/>
</dbReference>
<feature type="transmembrane region" description="Helical" evidence="1">
    <location>
        <begin position="6"/>
        <end position="23"/>
    </location>
</feature>
<sequence length="406" mass="44914">MQTEFIKLAVIFIVIMVMVLAKLKLRDAMIAAILLTVILFGIPLGDAAKLMIQSVYEKDTLLVVGSFILVTFLQRIMENRKLLERAEMALQRLSGDRRMVCVIAPVIIGFLPSAGAVNICGAIVDKATGKDLDVEEKTFVTSYYRHISESFSPTYNAILLALSITAVSTGQFVLFMAPMVVVLLVLGYVFYLRKLSKGYEAGEDETIDKKEEFKQLLYCFWPLVLCIVLVIALNLSVIKVLPFIIVLSIIVYRLSLKEVLDFAKTSVEWRIIFNTIILMMFKNILTYTGAIGKLPDLFAGSAIPQFAAFGIIMFLGTIISGANSMIVLLIPLAFASIPHAGAGLLVYLMALSYAAMQISPTHICLAIITEYFRVSWGQLMKKTIPVIVVFVVILTGYYVLLSGFGI</sequence>
<feature type="transmembrane region" description="Helical" evidence="1">
    <location>
        <begin position="326"/>
        <end position="348"/>
    </location>
</feature>
<accession>A0A173SK20</accession>
<evidence type="ECO:0000313" key="2">
    <source>
        <dbReference type="EMBL" id="CUM90127.1"/>
    </source>
</evidence>
<dbReference type="PANTHER" id="PTHR39556:SF1">
    <property type="entry name" value="PROTEIN, PUTATIVE-RELATED"/>
    <property type="match status" value="1"/>
</dbReference>
<dbReference type="Pfam" id="PF04165">
    <property type="entry name" value="DUF401"/>
    <property type="match status" value="1"/>
</dbReference>
<proteinExistence type="predicted"/>
<feature type="transmembrane region" description="Helical" evidence="1">
    <location>
        <begin position="30"/>
        <end position="48"/>
    </location>
</feature>
<reference evidence="2 3" key="1">
    <citation type="submission" date="2015-09" db="EMBL/GenBank/DDBJ databases">
        <authorList>
            <consortium name="Pathogen Informatics"/>
        </authorList>
    </citation>
    <scope>NUCLEOTIDE SEQUENCE [LARGE SCALE GENOMIC DNA]</scope>
    <source>
        <strain evidence="2 3">2789STDY5834962</strain>
    </source>
</reference>
<dbReference type="InterPro" id="IPR007294">
    <property type="entry name" value="DUF401"/>
</dbReference>
<feature type="transmembrane region" description="Helical" evidence="1">
    <location>
        <begin position="99"/>
        <end position="124"/>
    </location>
</feature>
<protein>
    <submittedName>
        <fullName evidence="2">Uncharacterized conserved protein</fullName>
    </submittedName>
</protein>
<feature type="transmembrane region" description="Helical" evidence="1">
    <location>
        <begin position="241"/>
        <end position="259"/>
    </location>
</feature>
<dbReference type="EMBL" id="CYXR01000008">
    <property type="protein sequence ID" value="CUM90127.1"/>
    <property type="molecule type" value="Genomic_DNA"/>
</dbReference>
<organism evidence="2 3">
    <name type="scientific">Coprococcus comes</name>
    <dbReference type="NCBI Taxonomy" id="410072"/>
    <lineage>
        <taxon>Bacteria</taxon>
        <taxon>Bacillati</taxon>
        <taxon>Bacillota</taxon>
        <taxon>Clostridia</taxon>
        <taxon>Lachnospirales</taxon>
        <taxon>Lachnospiraceae</taxon>
        <taxon>Coprococcus</taxon>
    </lineage>
</organism>
<name>A0A173SK20_9FIRM</name>
<dbReference type="PANTHER" id="PTHR39556">
    <property type="entry name" value="PROTEIN, PUTATIVE-RELATED"/>
    <property type="match status" value="1"/>
</dbReference>
<feature type="transmembrane region" description="Helical" evidence="1">
    <location>
        <begin position="297"/>
        <end position="319"/>
    </location>
</feature>
<keyword evidence="1" id="KW-1133">Transmembrane helix</keyword>
<dbReference type="AlphaFoldDB" id="A0A173SK20"/>
<keyword evidence="1" id="KW-0472">Membrane</keyword>
<feature type="transmembrane region" description="Helical" evidence="1">
    <location>
        <begin position="216"/>
        <end position="235"/>
    </location>
</feature>
<feature type="transmembrane region" description="Helical" evidence="1">
    <location>
        <begin position="271"/>
        <end position="291"/>
    </location>
</feature>
<evidence type="ECO:0000256" key="1">
    <source>
        <dbReference type="SAM" id="Phobius"/>
    </source>
</evidence>